<name>A0ABR7I591_9FIRM</name>
<dbReference type="Proteomes" id="UP000633936">
    <property type="component" value="Unassembled WGS sequence"/>
</dbReference>
<evidence type="ECO:0000313" key="2">
    <source>
        <dbReference type="Proteomes" id="UP000633936"/>
    </source>
</evidence>
<comment type="caution">
    <text evidence="1">The sequence shown here is derived from an EMBL/GenBank/DDBJ whole genome shotgun (WGS) entry which is preliminary data.</text>
</comment>
<proteinExistence type="predicted"/>
<sequence length="138" mass="16519">MFFENEEDYKQLKNAKNHYHFIEVDANNILPQYQIMLVCDGSEADNDEDKRIEMFNSVYPIIMLKDCNNEIVGILKPEDNETYKLRDEHNLIYRKYRSITSDYRQDMFNAICSGEFHYYPYLSNATFCYDKSNSTTQE</sequence>
<dbReference type="RefSeq" id="WP_187002912.1">
    <property type="nucleotide sequence ID" value="NZ_JACOQE010000013.1"/>
</dbReference>
<organism evidence="1 2">
    <name type="scientific">Blautia intestinalis</name>
    <dbReference type="NCBI Taxonomy" id="2763028"/>
    <lineage>
        <taxon>Bacteria</taxon>
        <taxon>Bacillati</taxon>
        <taxon>Bacillota</taxon>
        <taxon>Clostridia</taxon>
        <taxon>Lachnospirales</taxon>
        <taxon>Lachnospiraceae</taxon>
        <taxon>Blautia</taxon>
    </lineage>
</organism>
<keyword evidence="2" id="KW-1185">Reference proteome</keyword>
<gene>
    <name evidence="1" type="ORF">H8Z79_14675</name>
</gene>
<reference evidence="1 2" key="1">
    <citation type="submission" date="2020-08" db="EMBL/GenBank/DDBJ databases">
        <title>Genome public.</title>
        <authorList>
            <person name="Liu C."/>
            <person name="Sun Q."/>
        </authorList>
    </citation>
    <scope>NUCLEOTIDE SEQUENCE [LARGE SCALE GENOMIC DNA]</scope>
    <source>
        <strain evidence="1 2">27-44</strain>
    </source>
</reference>
<protein>
    <submittedName>
        <fullName evidence="1">Uncharacterized protein</fullName>
    </submittedName>
</protein>
<evidence type="ECO:0000313" key="1">
    <source>
        <dbReference type="EMBL" id="MBC5741646.1"/>
    </source>
</evidence>
<accession>A0ABR7I591</accession>
<dbReference type="EMBL" id="JACOQE010000013">
    <property type="protein sequence ID" value="MBC5741646.1"/>
    <property type="molecule type" value="Genomic_DNA"/>
</dbReference>